<name>A0A844ZZG3_9SPHN</name>
<gene>
    <name evidence="3" type="ORF">GRI62_08630</name>
</gene>
<dbReference type="SUPFAM" id="SSF54593">
    <property type="entry name" value="Glyoxalase/Bleomycin resistance protein/Dihydroxybiphenyl dioxygenase"/>
    <property type="match status" value="2"/>
</dbReference>
<dbReference type="RefSeq" id="WP_131452919.1">
    <property type="nucleotide sequence ID" value="NZ_BMJK01000001.1"/>
</dbReference>
<comment type="caution">
    <text evidence="3">The sequence shown here is derived from an EMBL/GenBank/DDBJ whole genome shotgun (WGS) entry which is preliminary data.</text>
</comment>
<dbReference type="InterPro" id="IPR029068">
    <property type="entry name" value="Glyas_Bleomycin-R_OHBP_Dase"/>
</dbReference>
<dbReference type="PROSITE" id="PS51257">
    <property type="entry name" value="PROKAR_LIPOPROTEIN"/>
    <property type="match status" value="1"/>
</dbReference>
<dbReference type="EMBL" id="WTYH01000001">
    <property type="protein sequence ID" value="MXO93671.1"/>
    <property type="molecule type" value="Genomic_DNA"/>
</dbReference>
<feature type="domain" description="VOC" evidence="2">
    <location>
        <begin position="192"/>
        <end position="312"/>
    </location>
</feature>
<evidence type="ECO:0000313" key="3">
    <source>
        <dbReference type="EMBL" id="MXO93671.1"/>
    </source>
</evidence>
<keyword evidence="4" id="KW-1185">Reference proteome</keyword>
<evidence type="ECO:0000256" key="1">
    <source>
        <dbReference type="SAM" id="SignalP"/>
    </source>
</evidence>
<evidence type="ECO:0000259" key="2">
    <source>
        <dbReference type="PROSITE" id="PS51819"/>
    </source>
</evidence>
<dbReference type="AlphaFoldDB" id="A0A844ZZG3"/>
<feature type="chain" id="PRO_5032703306" description="VOC domain-containing protein" evidence="1">
    <location>
        <begin position="17"/>
        <end position="316"/>
    </location>
</feature>
<dbReference type="Pfam" id="PF00903">
    <property type="entry name" value="Glyoxalase"/>
    <property type="match status" value="1"/>
</dbReference>
<sequence>MRAWPALILLALAACAAPKSEPLRTPEGAVLDADPPLAYPPGALSVQQLGRDNADLLVQRSMNVFRRFAPDKTADMVRFYTEALALRSLAPIQLTRTQQMILVGVGSGQIKLSAGQQGDRRYDLAGGVRGGTGIRYLRLRYPDQAAVARRFTESGWPAPDFRDRGPHRTAIVSDPAGLAIELVIDPRASDHGADGLGVGIGVSNIAASEAFYRDFVGLRPVAPIQDAALGIAVRPLVHGETAVLLHQVAPGGGADTGSSGLQYVVSDAALVAARASHRGVTVETPLNRLSGFDLVTVWLNDPDGVTNYFAQVGPRH</sequence>
<accession>A0A844ZZG3</accession>
<organism evidence="3 4">
    <name type="scientific">Aurantiacibacter arachoides</name>
    <dbReference type="NCBI Taxonomy" id="1850444"/>
    <lineage>
        <taxon>Bacteria</taxon>
        <taxon>Pseudomonadati</taxon>
        <taxon>Pseudomonadota</taxon>
        <taxon>Alphaproteobacteria</taxon>
        <taxon>Sphingomonadales</taxon>
        <taxon>Erythrobacteraceae</taxon>
        <taxon>Aurantiacibacter</taxon>
    </lineage>
</organism>
<dbReference type="InterPro" id="IPR037523">
    <property type="entry name" value="VOC_core"/>
</dbReference>
<dbReference type="OrthoDB" id="7401575at2"/>
<keyword evidence="1" id="KW-0732">Signal</keyword>
<feature type="domain" description="VOC" evidence="2">
    <location>
        <begin position="61"/>
        <end position="185"/>
    </location>
</feature>
<reference evidence="3 4" key="1">
    <citation type="submission" date="2019-12" db="EMBL/GenBank/DDBJ databases">
        <title>Genomic-based taxomic classification of the family Erythrobacteraceae.</title>
        <authorList>
            <person name="Xu L."/>
        </authorList>
    </citation>
    <scope>NUCLEOTIDE SEQUENCE [LARGE SCALE GENOMIC DNA]</scope>
    <source>
        <strain evidence="3 4">RC4-10-4</strain>
    </source>
</reference>
<evidence type="ECO:0000313" key="4">
    <source>
        <dbReference type="Proteomes" id="UP000460626"/>
    </source>
</evidence>
<feature type="signal peptide" evidence="1">
    <location>
        <begin position="1"/>
        <end position="16"/>
    </location>
</feature>
<proteinExistence type="predicted"/>
<dbReference type="InterPro" id="IPR004360">
    <property type="entry name" value="Glyas_Fos-R_dOase_dom"/>
</dbReference>
<protein>
    <recommendedName>
        <fullName evidence="2">VOC domain-containing protein</fullName>
    </recommendedName>
</protein>
<dbReference type="Gene3D" id="3.10.180.10">
    <property type="entry name" value="2,3-Dihydroxybiphenyl 1,2-Dioxygenase, domain 1"/>
    <property type="match status" value="2"/>
</dbReference>
<dbReference type="Proteomes" id="UP000460626">
    <property type="component" value="Unassembled WGS sequence"/>
</dbReference>
<dbReference type="PROSITE" id="PS51819">
    <property type="entry name" value="VOC"/>
    <property type="match status" value="2"/>
</dbReference>